<evidence type="ECO:0000256" key="2">
    <source>
        <dbReference type="ARBA" id="ARBA00022692"/>
    </source>
</evidence>
<name>A0A812UF42_SYMPI</name>
<dbReference type="GO" id="GO:0016020">
    <property type="term" value="C:membrane"/>
    <property type="evidence" value="ECO:0007669"/>
    <property type="project" value="UniProtKB-SubCell"/>
</dbReference>
<dbReference type="GO" id="GO:0008324">
    <property type="term" value="F:monoatomic cation transmembrane transporter activity"/>
    <property type="evidence" value="ECO:0007669"/>
    <property type="project" value="InterPro"/>
</dbReference>
<keyword evidence="3 5" id="KW-1133">Transmembrane helix</keyword>
<feature type="non-terminal residue" evidence="7">
    <location>
        <position position="1"/>
    </location>
</feature>
<dbReference type="InterPro" id="IPR058533">
    <property type="entry name" value="Cation_efflux_TM"/>
</dbReference>
<accession>A0A812UF42</accession>
<dbReference type="Gene3D" id="1.20.1510.10">
    <property type="entry name" value="Cation efflux protein transmembrane domain"/>
    <property type="match status" value="1"/>
</dbReference>
<evidence type="ECO:0000259" key="6">
    <source>
        <dbReference type="Pfam" id="PF01545"/>
    </source>
</evidence>
<feature type="domain" description="Cation efflux protein transmembrane" evidence="6">
    <location>
        <begin position="54"/>
        <end position="215"/>
    </location>
</feature>
<reference evidence="7" key="1">
    <citation type="submission" date="2021-02" db="EMBL/GenBank/DDBJ databases">
        <authorList>
            <person name="Dougan E. K."/>
            <person name="Rhodes N."/>
            <person name="Thang M."/>
            <person name="Chan C."/>
        </authorList>
    </citation>
    <scope>NUCLEOTIDE SEQUENCE</scope>
</reference>
<evidence type="ECO:0000256" key="4">
    <source>
        <dbReference type="ARBA" id="ARBA00023136"/>
    </source>
</evidence>
<feature type="transmembrane region" description="Helical" evidence="5">
    <location>
        <begin position="79"/>
        <end position="99"/>
    </location>
</feature>
<dbReference type="EMBL" id="CAJNIZ010037947">
    <property type="protein sequence ID" value="CAE7574220.1"/>
    <property type="molecule type" value="Genomic_DNA"/>
</dbReference>
<evidence type="ECO:0000256" key="1">
    <source>
        <dbReference type="ARBA" id="ARBA00004141"/>
    </source>
</evidence>
<evidence type="ECO:0000313" key="7">
    <source>
        <dbReference type="EMBL" id="CAE7574220.1"/>
    </source>
</evidence>
<gene>
    <name evidence="7" type="ORF">SPIL2461_LOCUS15462</name>
</gene>
<organism evidence="7 8">
    <name type="scientific">Symbiodinium pilosum</name>
    <name type="common">Dinoflagellate</name>
    <dbReference type="NCBI Taxonomy" id="2952"/>
    <lineage>
        <taxon>Eukaryota</taxon>
        <taxon>Sar</taxon>
        <taxon>Alveolata</taxon>
        <taxon>Dinophyceae</taxon>
        <taxon>Suessiales</taxon>
        <taxon>Symbiodiniaceae</taxon>
        <taxon>Symbiodinium</taxon>
    </lineage>
</organism>
<feature type="transmembrane region" description="Helical" evidence="5">
    <location>
        <begin position="52"/>
        <end position="73"/>
    </location>
</feature>
<dbReference type="SUPFAM" id="SSF161111">
    <property type="entry name" value="Cation efflux protein transmembrane domain-like"/>
    <property type="match status" value="1"/>
</dbReference>
<sequence>MQEVSDIDDIDLSVTHRCEGLRQLTARLTGSLSPAPADHPEKGPRFTPNIQALILTAVLFTAITLAQVAAANIANSQALLMDCISMGVDALTYMGNIIVECRKRDGKAHEGSQIIVCAISIGCLLYFTAKASQESLSTIHVCLGVVAGEQEPGDVNGYITLAFGVGGVVFDLISLWAFYNGHRKQGGGRAVNMFTALLHVGADFLRSTSTVVMSML</sequence>
<dbReference type="AlphaFoldDB" id="A0A812UF42"/>
<evidence type="ECO:0000256" key="3">
    <source>
        <dbReference type="ARBA" id="ARBA00022989"/>
    </source>
</evidence>
<dbReference type="Pfam" id="PF01545">
    <property type="entry name" value="Cation_efflux"/>
    <property type="match status" value="1"/>
</dbReference>
<evidence type="ECO:0000256" key="5">
    <source>
        <dbReference type="SAM" id="Phobius"/>
    </source>
</evidence>
<feature type="transmembrane region" description="Helical" evidence="5">
    <location>
        <begin position="111"/>
        <end position="129"/>
    </location>
</feature>
<keyword evidence="4 5" id="KW-0472">Membrane</keyword>
<proteinExistence type="predicted"/>
<comment type="caution">
    <text evidence="7">The sequence shown here is derived from an EMBL/GenBank/DDBJ whole genome shotgun (WGS) entry which is preliminary data.</text>
</comment>
<protein>
    <recommendedName>
        <fullName evidence="6">Cation efflux protein transmembrane domain-containing protein</fullName>
    </recommendedName>
</protein>
<dbReference type="InterPro" id="IPR027469">
    <property type="entry name" value="Cation_efflux_TMD_sf"/>
</dbReference>
<feature type="transmembrane region" description="Helical" evidence="5">
    <location>
        <begin position="158"/>
        <end position="179"/>
    </location>
</feature>
<dbReference type="Proteomes" id="UP000649617">
    <property type="component" value="Unassembled WGS sequence"/>
</dbReference>
<keyword evidence="2 5" id="KW-0812">Transmembrane</keyword>
<evidence type="ECO:0000313" key="8">
    <source>
        <dbReference type="Proteomes" id="UP000649617"/>
    </source>
</evidence>
<keyword evidence="8" id="KW-1185">Reference proteome</keyword>
<comment type="subcellular location">
    <subcellularLocation>
        <location evidence="1">Membrane</location>
        <topology evidence="1">Multi-pass membrane protein</topology>
    </subcellularLocation>
</comment>
<dbReference type="OrthoDB" id="410281at2759"/>